<dbReference type="PROSITE" id="PS00028">
    <property type="entry name" value="ZINC_FINGER_C2H2_1"/>
    <property type="match status" value="2"/>
</dbReference>
<dbReference type="FunFam" id="3.30.160.60:FF:000325">
    <property type="entry name" value="ZFP90 zinc finger protein"/>
    <property type="match status" value="1"/>
</dbReference>
<dbReference type="SUPFAM" id="SSF57667">
    <property type="entry name" value="beta-beta-alpha zinc fingers"/>
    <property type="match status" value="2"/>
</dbReference>
<dbReference type="Gene3D" id="3.30.160.60">
    <property type="entry name" value="Classic Zinc Finger"/>
    <property type="match status" value="3"/>
</dbReference>
<name>A0A913ZHI3_PATMI</name>
<dbReference type="PANTHER" id="PTHR24379">
    <property type="entry name" value="KRAB AND ZINC FINGER DOMAIN-CONTAINING"/>
    <property type="match status" value="1"/>
</dbReference>
<keyword evidence="2" id="KW-0479">Metal-binding</keyword>
<comment type="subcellular location">
    <subcellularLocation>
        <location evidence="1">Nucleus</location>
    </subcellularLocation>
</comment>
<dbReference type="OrthoDB" id="3561125at2759"/>
<dbReference type="EnsemblMetazoa" id="XM_038194562.1">
    <property type="protein sequence ID" value="XP_038050490.1"/>
    <property type="gene ID" value="LOC119723740"/>
</dbReference>
<keyword evidence="5" id="KW-0862">Zinc</keyword>
<dbReference type="PROSITE" id="PS50157">
    <property type="entry name" value="ZINC_FINGER_C2H2_2"/>
    <property type="match status" value="4"/>
</dbReference>
<dbReference type="GO" id="GO:0005634">
    <property type="term" value="C:nucleus"/>
    <property type="evidence" value="ECO:0007669"/>
    <property type="project" value="UniProtKB-SubCell"/>
</dbReference>
<keyword evidence="9" id="KW-0539">Nucleus</keyword>
<protein>
    <recommendedName>
        <fullName evidence="11">C2H2-type domain-containing protein</fullName>
    </recommendedName>
</protein>
<evidence type="ECO:0000256" key="8">
    <source>
        <dbReference type="ARBA" id="ARBA00023163"/>
    </source>
</evidence>
<evidence type="ECO:0000256" key="5">
    <source>
        <dbReference type="ARBA" id="ARBA00022833"/>
    </source>
</evidence>
<evidence type="ECO:0000256" key="4">
    <source>
        <dbReference type="ARBA" id="ARBA00022771"/>
    </source>
</evidence>
<dbReference type="InterPro" id="IPR036236">
    <property type="entry name" value="Znf_C2H2_sf"/>
</dbReference>
<evidence type="ECO:0000256" key="10">
    <source>
        <dbReference type="PROSITE-ProRule" id="PRU00042"/>
    </source>
</evidence>
<keyword evidence="6" id="KW-0805">Transcription regulation</keyword>
<feature type="domain" description="C2H2-type" evidence="11">
    <location>
        <begin position="263"/>
        <end position="286"/>
    </location>
</feature>
<evidence type="ECO:0000256" key="1">
    <source>
        <dbReference type="ARBA" id="ARBA00004123"/>
    </source>
</evidence>
<organism evidence="12 13">
    <name type="scientific">Patiria miniata</name>
    <name type="common">Bat star</name>
    <name type="synonym">Asterina miniata</name>
    <dbReference type="NCBI Taxonomy" id="46514"/>
    <lineage>
        <taxon>Eukaryota</taxon>
        <taxon>Metazoa</taxon>
        <taxon>Echinodermata</taxon>
        <taxon>Eleutherozoa</taxon>
        <taxon>Asterozoa</taxon>
        <taxon>Asteroidea</taxon>
        <taxon>Valvatacea</taxon>
        <taxon>Valvatida</taxon>
        <taxon>Asterinidae</taxon>
        <taxon>Patiria</taxon>
    </lineage>
</organism>
<dbReference type="GO" id="GO:0003677">
    <property type="term" value="F:DNA binding"/>
    <property type="evidence" value="ECO:0007669"/>
    <property type="project" value="UniProtKB-KW"/>
</dbReference>
<dbReference type="PANTHER" id="PTHR24379:SF121">
    <property type="entry name" value="C2H2-TYPE DOMAIN-CONTAINING PROTEIN"/>
    <property type="match status" value="1"/>
</dbReference>
<evidence type="ECO:0000313" key="12">
    <source>
        <dbReference type="EnsemblMetazoa" id="XP_038050490.1"/>
    </source>
</evidence>
<evidence type="ECO:0000259" key="11">
    <source>
        <dbReference type="PROSITE" id="PS50157"/>
    </source>
</evidence>
<dbReference type="Pfam" id="PF00096">
    <property type="entry name" value="zf-C2H2"/>
    <property type="match status" value="3"/>
</dbReference>
<keyword evidence="13" id="KW-1185">Reference proteome</keyword>
<keyword evidence="7" id="KW-0238">DNA-binding</keyword>
<keyword evidence="4 10" id="KW-0863">Zinc-finger</keyword>
<keyword evidence="8" id="KW-0804">Transcription</keyword>
<evidence type="ECO:0000256" key="2">
    <source>
        <dbReference type="ARBA" id="ARBA00022723"/>
    </source>
</evidence>
<dbReference type="OMA" id="EFACRIC"/>
<evidence type="ECO:0000313" key="13">
    <source>
        <dbReference type="Proteomes" id="UP000887568"/>
    </source>
</evidence>
<feature type="domain" description="C2H2-type" evidence="11">
    <location>
        <begin position="134"/>
        <end position="161"/>
    </location>
</feature>
<evidence type="ECO:0000256" key="9">
    <source>
        <dbReference type="ARBA" id="ARBA00023242"/>
    </source>
</evidence>
<feature type="domain" description="C2H2-type" evidence="11">
    <location>
        <begin position="80"/>
        <end position="108"/>
    </location>
</feature>
<dbReference type="Proteomes" id="UP000887568">
    <property type="component" value="Unplaced"/>
</dbReference>
<evidence type="ECO:0000256" key="7">
    <source>
        <dbReference type="ARBA" id="ARBA00023125"/>
    </source>
</evidence>
<dbReference type="AlphaFoldDB" id="A0A913ZHI3"/>
<reference evidence="12" key="1">
    <citation type="submission" date="2022-11" db="UniProtKB">
        <authorList>
            <consortium name="EnsemblMetazoa"/>
        </authorList>
    </citation>
    <scope>IDENTIFICATION</scope>
</reference>
<keyword evidence="3" id="KW-0677">Repeat</keyword>
<dbReference type="RefSeq" id="XP_038050490.1">
    <property type="nucleotide sequence ID" value="XM_038194562.1"/>
</dbReference>
<accession>A0A913ZHI3</accession>
<dbReference type="SMART" id="SM00355">
    <property type="entry name" value="ZnF_C2H2"/>
    <property type="match status" value="5"/>
</dbReference>
<evidence type="ECO:0000256" key="6">
    <source>
        <dbReference type="ARBA" id="ARBA00023015"/>
    </source>
</evidence>
<dbReference type="GO" id="GO:0008270">
    <property type="term" value="F:zinc ion binding"/>
    <property type="evidence" value="ECO:0007669"/>
    <property type="project" value="UniProtKB-KW"/>
</dbReference>
<dbReference type="FunFam" id="3.30.160.60:FF:000100">
    <property type="entry name" value="Zinc finger 45-like"/>
    <property type="match status" value="1"/>
</dbReference>
<sequence length="318" mass="36634">MCTMAEKSATTYAHPDFCNSPIDYSIPSYSYVEEESLSPIKNRARSWSEDAEDLRVDRVRRRSTGSVGTASQPSLRLSLHRCGECPYATKRRTNLERHRQAMHSRDKQLECCGSLFSSKSELRRHVRHQHESGYGCLQCGRLFCRKALLKRHMSVHNGVKEFACRICSYASSHKSNLERHERVHDKQKPEHTRSRTKEAAILKAQQVVRDYVRDREVDKIMTHLNSLYHKMADGGTAEKQLKHTSPSTSFTPLGPKRMFANPYKCLLCNLRYQSQESLKKHERELHPDLEVQAFLSLPMKQVLHLMRLAGVRVAVASQ</sequence>
<dbReference type="InterPro" id="IPR013087">
    <property type="entry name" value="Znf_C2H2_type"/>
</dbReference>
<proteinExistence type="predicted"/>
<feature type="domain" description="C2H2-type" evidence="11">
    <location>
        <begin position="162"/>
        <end position="189"/>
    </location>
</feature>
<dbReference type="GeneID" id="119723740"/>
<evidence type="ECO:0000256" key="3">
    <source>
        <dbReference type="ARBA" id="ARBA00022737"/>
    </source>
</evidence>